<dbReference type="EC" id="2.7.7.7" evidence="1"/>
<dbReference type="Gene3D" id="3.40.50.300">
    <property type="entry name" value="P-loop containing nucleotide triphosphate hydrolases"/>
    <property type="match status" value="1"/>
</dbReference>
<protein>
    <recommendedName>
        <fullName evidence="1">DNA-directed DNA polymerase</fullName>
        <ecNumber evidence="1">2.7.7.7</ecNumber>
    </recommendedName>
</protein>
<evidence type="ECO:0000256" key="1">
    <source>
        <dbReference type="ARBA" id="ARBA00012417"/>
    </source>
</evidence>
<dbReference type="InterPro" id="IPR005790">
    <property type="entry name" value="DNA_polIII_delta"/>
</dbReference>
<comment type="catalytic activity">
    <reaction evidence="7">
        <text>DNA(n) + a 2'-deoxyribonucleoside 5'-triphosphate = DNA(n+1) + diphosphate</text>
        <dbReference type="Rhea" id="RHEA:22508"/>
        <dbReference type="Rhea" id="RHEA-COMP:17339"/>
        <dbReference type="Rhea" id="RHEA-COMP:17340"/>
        <dbReference type="ChEBI" id="CHEBI:33019"/>
        <dbReference type="ChEBI" id="CHEBI:61560"/>
        <dbReference type="ChEBI" id="CHEBI:173112"/>
        <dbReference type="EC" id="2.7.7.7"/>
    </reaction>
</comment>
<evidence type="ECO:0000256" key="5">
    <source>
        <dbReference type="ARBA" id="ARBA00022932"/>
    </source>
</evidence>
<comment type="similarity">
    <text evidence="6">Belongs to the DNA polymerase HolA subunit family.</text>
</comment>
<dbReference type="KEGG" id="smax:FJR03_02650"/>
<reference evidence="8 9" key="1">
    <citation type="submission" date="2019-06" db="EMBL/GenBank/DDBJ databases">
        <title>Sulfurimonas gotlandica sp. nov., a chemoautotrophic and psychrotolerant epsilonproteobacterium isolated from a pelagic redoxcline, and an emended description of the genus Sulfurimonas.</title>
        <authorList>
            <person name="Wang S."/>
            <person name="Jiang L."/>
            <person name="Shao Z."/>
        </authorList>
    </citation>
    <scope>NUCLEOTIDE SEQUENCE [LARGE SCALE GENOMIC DNA]</scope>
    <source>
        <strain evidence="8 9">B2</strain>
    </source>
</reference>
<evidence type="ECO:0000313" key="8">
    <source>
        <dbReference type="EMBL" id="QOP40699.1"/>
    </source>
</evidence>
<dbReference type="InterPro" id="IPR027417">
    <property type="entry name" value="P-loop_NTPase"/>
</dbReference>
<organism evidence="8 9">
    <name type="scientific">Sulfurimonas marina</name>
    <dbReference type="NCBI Taxonomy" id="2590551"/>
    <lineage>
        <taxon>Bacteria</taxon>
        <taxon>Pseudomonadati</taxon>
        <taxon>Campylobacterota</taxon>
        <taxon>Epsilonproteobacteria</taxon>
        <taxon>Campylobacterales</taxon>
        <taxon>Sulfurimonadaceae</taxon>
        <taxon>Sulfurimonas</taxon>
    </lineage>
</organism>
<dbReference type="AlphaFoldDB" id="A0A7M1ATF4"/>
<accession>A0A7M1ATF4</accession>
<dbReference type="NCBIfam" id="NF006302">
    <property type="entry name" value="PRK08487.1-5"/>
    <property type="match status" value="1"/>
</dbReference>
<evidence type="ECO:0000256" key="4">
    <source>
        <dbReference type="ARBA" id="ARBA00022705"/>
    </source>
</evidence>
<keyword evidence="2" id="KW-0808">Transferase</keyword>
<evidence type="ECO:0000256" key="7">
    <source>
        <dbReference type="ARBA" id="ARBA00049244"/>
    </source>
</evidence>
<dbReference type="PANTHER" id="PTHR34388:SF1">
    <property type="entry name" value="DNA POLYMERASE III SUBUNIT DELTA"/>
    <property type="match status" value="1"/>
</dbReference>
<dbReference type="PANTHER" id="PTHR34388">
    <property type="entry name" value="DNA POLYMERASE III SUBUNIT DELTA"/>
    <property type="match status" value="1"/>
</dbReference>
<dbReference type="GO" id="GO:0003677">
    <property type="term" value="F:DNA binding"/>
    <property type="evidence" value="ECO:0007669"/>
    <property type="project" value="InterPro"/>
</dbReference>
<evidence type="ECO:0000256" key="6">
    <source>
        <dbReference type="ARBA" id="ARBA00034754"/>
    </source>
</evidence>
<keyword evidence="4" id="KW-0235">DNA replication</keyword>
<keyword evidence="9" id="KW-1185">Reference proteome</keyword>
<dbReference type="GO" id="GO:0009360">
    <property type="term" value="C:DNA polymerase III complex"/>
    <property type="evidence" value="ECO:0007669"/>
    <property type="project" value="TreeGrafter"/>
</dbReference>
<dbReference type="Proteomes" id="UP000593910">
    <property type="component" value="Chromosome"/>
</dbReference>
<proteinExistence type="inferred from homology"/>
<dbReference type="EMBL" id="CP041165">
    <property type="protein sequence ID" value="QOP40699.1"/>
    <property type="molecule type" value="Genomic_DNA"/>
</dbReference>
<evidence type="ECO:0000313" key="9">
    <source>
        <dbReference type="Proteomes" id="UP000593910"/>
    </source>
</evidence>
<dbReference type="NCBIfam" id="TIGR01128">
    <property type="entry name" value="holA"/>
    <property type="match status" value="1"/>
</dbReference>
<keyword evidence="3" id="KW-0548">Nucleotidyltransferase</keyword>
<dbReference type="InterPro" id="IPR008921">
    <property type="entry name" value="DNA_pol3_clamp-load_cplx_C"/>
</dbReference>
<dbReference type="GO" id="GO:0003887">
    <property type="term" value="F:DNA-directed DNA polymerase activity"/>
    <property type="evidence" value="ECO:0007669"/>
    <property type="project" value="UniProtKB-KW"/>
</dbReference>
<dbReference type="Gene3D" id="1.10.8.60">
    <property type="match status" value="1"/>
</dbReference>
<gene>
    <name evidence="8" type="ORF">FJR03_02650</name>
</gene>
<name>A0A7M1ATF4_9BACT</name>
<dbReference type="RefSeq" id="WP_193114122.1">
    <property type="nucleotide sequence ID" value="NZ_CP041165.1"/>
</dbReference>
<dbReference type="SUPFAM" id="SSF48019">
    <property type="entry name" value="post-AAA+ oligomerization domain-like"/>
    <property type="match status" value="1"/>
</dbReference>
<evidence type="ECO:0000256" key="3">
    <source>
        <dbReference type="ARBA" id="ARBA00022695"/>
    </source>
</evidence>
<keyword evidence="5" id="KW-0239">DNA-directed DNA polymerase</keyword>
<dbReference type="SUPFAM" id="SSF52540">
    <property type="entry name" value="P-loop containing nucleoside triphosphate hydrolases"/>
    <property type="match status" value="1"/>
</dbReference>
<evidence type="ECO:0000256" key="2">
    <source>
        <dbReference type="ARBA" id="ARBA00022679"/>
    </source>
</evidence>
<dbReference type="GO" id="GO:0006261">
    <property type="term" value="P:DNA-templated DNA replication"/>
    <property type="evidence" value="ECO:0007669"/>
    <property type="project" value="TreeGrafter"/>
</dbReference>
<dbReference type="Gene3D" id="1.20.272.10">
    <property type="match status" value="1"/>
</dbReference>
<sequence>MYKAEFDKHIQSKSVSNALVFFGESAFLIDMYTKMMTNIEDANTLTYYYDEYDFNSAKAHLSQASLFGDRNILIIKSEKKVNKKDLETLIALCEKNPDNIFVYAYYGSDHKTYTKAFAKTKAMNVRFFNPKEYEAQNIILNLAQQKNVKIDKYSVSHLLNTHNADVALAANELDKLAVFDREITTKDIDNVVYGLGEINLEDFMKKLLEKRDITEDLQNILEHGEDEIRILTTLTSYITQLYMFNIYIRVNGAPNALEILGYPAPKFVVDAKANQSIKIKPPVYYKLHELLLDSELQMKSTHTDKGAILRSTLIRFQKIL</sequence>